<name>A0A5J4PH68_9ZZZZ</name>
<organism evidence="1">
    <name type="scientific">termite gut metagenome</name>
    <dbReference type="NCBI Taxonomy" id="433724"/>
    <lineage>
        <taxon>unclassified sequences</taxon>
        <taxon>metagenomes</taxon>
        <taxon>organismal metagenomes</taxon>
    </lineage>
</organism>
<dbReference type="EMBL" id="SNRY01008626">
    <property type="protein sequence ID" value="KAA6308220.1"/>
    <property type="molecule type" value="Genomic_DNA"/>
</dbReference>
<feature type="non-terminal residue" evidence="1">
    <location>
        <position position="83"/>
    </location>
</feature>
<accession>A0A5J4PH68</accession>
<reference evidence="1" key="1">
    <citation type="submission" date="2019-03" db="EMBL/GenBank/DDBJ databases">
        <title>Single cell metagenomics reveals metabolic interactions within the superorganism composed of flagellate Streblomastix strix and complex community of Bacteroidetes bacteria on its surface.</title>
        <authorList>
            <person name="Treitli S.C."/>
            <person name="Kolisko M."/>
            <person name="Husnik F."/>
            <person name="Keeling P."/>
            <person name="Hampl V."/>
        </authorList>
    </citation>
    <scope>NUCLEOTIDE SEQUENCE</scope>
    <source>
        <strain evidence="1">STM</strain>
    </source>
</reference>
<proteinExistence type="predicted"/>
<sequence length="83" mass="9714">MKHYFNNKTEKRRIFLLFLCLFTVNVAIFAQSFTGEKTDWHGFDRYDFVINEITFQIEQIKATPQEGNGVKAPQPGTRRCIVV</sequence>
<evidence type="ECO:0000313" key="1">
    <source>
        <dbReference type="EMBL" id="KAA6308220.1"/>
    </source>
</evidence>
<dbReference type="AlphaFoldDB" id="A0A5J4PH68"/>
<protein>
    <submittedName>
        <fullName evidence="1">Uncharacterized protein</fullName>
    </submittedName>
</protein>
<gene>
    <name evidence="1" type="ORF">EZS27_040102</name>
</gene>
<comment type="caution">
    <text evidence="1">The sequence shown here is derived from an EMBL/GenBank/DDBJ whole genome shotgun (WGS) entry which is preliminary data.</text>
</comment>